<keyword evidence="3" id="KW-1185">Reference proteome</keyword>
<feature type="compositionally biased region" description="Basic and acidic residues" evidence="1">
    <location>
        <begin position="115"/>
        <end position="127"/>
    </location>
</feature>
<name>A0A1Y2HLA6_9FUNG</name>
<gene>
    <name evidence="2" type="ORF">BCR44DRAFT_1434081</name>
</gene>
<proteinExistence type="predicted"/>
<dbReference type="EMBL" id="MCFL01000022">
    <property type="protein sequence ID" value="ORZ35378.1"/>
    <property type="molecule type" value="Genomic_DNA"/>
</dbReference>
<feature type="region of interest" description="Disordered" evidence="1">
    <location>
        <begin position="93"/>
        <end position="127"/>
    </location>
</feature>
<accession>A0A1Y2HLA6</accession>
<evidence type="ECO:0000313" key="3">
    <source>
        <dbReference type="Proteomes" id="UP000193411"/>
    </source>
</evidence>
<dbReference type="Proteomes" id="UP000193411">
    <property type="component" value="Unassembled WGS sequence"/>
</dbReference>
<organism evidence="2 3">
    <name type="scientific">Catenaria anguillulae PL171</name>
    <dbReference type="NCBI Taxonomy" id="765915"/>
    <lineage>
        <taxon>Eukaryota</taxon>
        <taxon>Fungi</taxon>
        <taxon>Fungi incertae sedis</taxon>
        <taxon>Blastocladiomycota</taxon>
        <taxon>Blastocladiomycetes</taxon>
        <taxon>Blastocladiales</taxon>
        <taxon>Catenariaceae</taxon>
        <taxon>Catenaria</taxon>
    </lineage>
</organism>
<reference evidence="2 3" key="1">
    <citation type="submission" date="2016-07" db="EMBL/GenBank/DDBJ databases">
        <title>Pervasive Adenine N6-methylation of Active Genes in Fungi.</title>
        <authorList>
            <consortium name="DOE Joint Genome Institute"/>
            <person name="Mondo S.J."/>
            <person name="Dannebaum R.O."/>
            <person name="Kuo R.C."/>
            <person name="Labutti K."/>
            <person name="Haridas S."/>
            <person name="Kuo A."/>
            <person name="Salamov A."/>
            <person name="Ahrendt S.R."/>
            <person name="Lipzen A."/>
            <person name="Sullivan W."/>
            <person name="Andreopoulos W.B."/>
            <person name="Clum A."/>
            <person name="Lindquist E."/>
            <person name="Daum C."/>
            <person name="Ramamoorthy G.K."/>
            <person name="Gryganskyi A."/>
            <person name="Culley D."/>
            <person name="Magnuson J.K."/>
            <person name="James T.Y."/>
            <person name="O'Malley M.A."/>
            <person name="Stajich J.E."/>
            <person name="Spatafora J.W."/>
            <person name="Visel A."/>
            <person name="Grigoriev I.V."/>
        </authorList>
    </citation>
    <scope>NUCLEOTIDE SEQUENCE [LARGE SCALE GENOMIC DNA]</scope>
    <source>
        <strain evidence="2 3">PL171</strain>
    </source>
</reference>
<sequence>MVTMRCARADEQRARLRSTATRCFSSVPGPWVPKSMRCARARPKSKPMIRVRTRHETRDNASCRRAQTAVAVGACVRAWERIMDHGWESEREEWAHQLRPDHDEDEGDAAYPDGLKTDKEDTGCVWS</sequence>
<evidence type="ECO:0000256" key="1">
    <source>
        <dbReference type="SAM" id="MobiDB-lite"/>
    </source>
</evidence>
<evidence type="ECO:0000313" key="2">
    <source>
        <dbReference type="EMBL" id="ORZ35378.1"/>
    </source>
</evidence>
<comment type="caution">
    <text evidence="2">The sequence shown here is derived from an EMBL/GenBank/DDBJ whole genome shotgun (WGS) entry which is preliminary data.</text>
</comment>
<feature type="compositionally biased region" description="Basic and acidic residues" evidence="1">
    <location>
        <begin position="93"/>
        <end position="102"/>
    </location>
</feature>
<dbReference type="AlphaFoldDB" id="A0A1Y2HLA6"/>
<protein>
    <submittedName>
        <fullName evidence="2">Uncharacterized protein</fullName>
    </submittedName>
</protein>